<gene>
    <name evidence="2" type="ORF">GWI33_015115</name>
</gene>
<reference evidence="2" key="1">
    <citation type="submission" date="2020-08" db="EMBL/GenBank/DDBJ databases">
        <title>Genome sequencing and assembly of the red palm weevil Rhynchophorus ferrugineus.</title>
        <authorList>
            <person name="Dias G.B."/>
            <person name="Bergman C.M."/>
            <person name="Manee M."/>
        </authorList>
    </citation>
    <scope>NUCLEOTIDE SEQUENCE</scope>
    <source>
        <strain evidence="2">AA-2017</strain>
        <tissue evidence="2">Whole larva</tissue>
    </source>
</reference>
<proteinExistence type="predicted"/>
<feature type="region of interest" description="Disordered" evidence="1">
    <location>
        <begin position="184"/>
        <end position="212"/>
    </location>
</feature>
<evidence type="ECO:0000313" key="2">
    <source>
        <dbReference type="EMBL" id="KAF7272061.1"/>
    </source>
</evidence>
<sequence>MTAIRPIPEAAMDSSDSSDSCGTVANTETGLSLYKPALKYNEIMNKLDSYNNNQLLLPTQFYKTLLAKAVMASSNADDKNNVYKNMFFGKDRDFDQKAFGWDTSQTGGSPSGPQGGGMGGQGAQGLVHWMSVMAEHMDPAVSHYMSWNQEFLHAEKIAGLCKKAEIRTWQRASYLNPFRCLKRSGRGPSPRDASSTRTPIQEEGTILHNPHYRSSAASGSPLPYTLDVYFWLANAAFRSHSSMRFCLMHRPIISEVGL</sequence>
<comment type="caution">
    <text evidence="2">The sequence shown here is derived from an EMBL/GenBank/DDBJ whole genome shotgun (WGS) entry which is preliminary data.</text>
</comment>
<dbReference type="OrthoDB" id="6731876at2759"/>
<evidence type="ECO:0000313" key="3">
    <source>
        <dbReference type="Proteomes" id="UP000625711"/>
    </source>
</evidence>
<keyword evidence="3" id="KW-1185">Reference proteome</keyword>
<name>A0A834I3V9_RHYFE</name>
<protein>
    <submittedName>
        <fullName evidence="2">Uncharacterized protein</fullName>
    </submittedName>
</protein>
<dbReference type="EMBL" id="JAACXV010013858">
    <property type="protein sequence ID" value="KAF7272061.1"/>
    <property type="molecule type" value="Genomic_DNA"/>
</dbReference>
<feature type="region of interest" description="Disordered" evidence="1">
    <location>
        <begin position="1"/>
        <end position="22"/>
    </location>
</feature>
<dbReference type="AlphaFoldDB" id="A0A834I3V9"/>
<dbReference type="Proteomes" id="UP000625711">
    <property type="component" value="Unassembled WGS sequence"/>
</dbReference>
<organism evidence="2 3">
    <name type="scientific">Rhynchophorus ferrugineus</name>
    <name type="common">Red palm weevil</name>
    <name type="synonym">Curculio ferrugineus</name>
    <dbReference type="NCBI Taxonomy" id="354439"/>
    <lineage>
        <taxon>Eukaryota</taxon>
        <taxon>Metazoa</taxon>
        <taxon>Ecdysozoa</taxon>
        <taxon>Arthropoda</taxon>
        <taxon>Hexapoda</taxon>
        <taxon>Insecta</taxon>
        <taxon>Pterygota</taxon>
        <taxon>Neoptera</taxon>
        <taxon>Endopterygota</taxon>
        <taxon>Coleoptera</taxon>
        <taxon>Polyphaga</taxon>
        <taxon>Cucujiformia</taxon>
        <taxon>Curculionidae</taxon>
        <taxon>Dryophthorinae</taxon>
        <taxon>Rhynchophorus</taxon>
    </lineage>
</organism>
<evidence type="ECO:0000256" key="1">
    <source>
        <dbReference type="SAM" id="MobiDB-lite"/>
    </source>
</evidence>
<accession>A0A834I3V9</accession>